<reference evidence="4 5" key="1">
    <citation type="journal article" date="2012" name="J. Bacteriol.">
        <title>Complete genome sequence of a thermophilic methanogen, Methanocella conradii HZ254, isolated from Chinese rice field soil.</title>
        <authorList>
            <person name="Lu Z."/>
            <person name="Lu Y."/>
        </authorList>
    </citation>
    <scope>NUCLEOTIDE SEQUENCE [LARGE SCALE GENOMIC DNA]</scope>
    <source>
        <strain evidence="5">DSM 24694 / JCM 17849 / CGMCC 1.5162 / HZ254</strain>
    </source>
</reference>
<dbReference type="InterPro" id="IPR006656">
    <property type="entry name" value="Mopterin_OxRdtase"/>
</dbReference>
<accession>H8I7I5</accession>
<dbReference type="KEGG" id="mez:Mtc_2470"/>
<dbReference type="PANTHER" id="PTHR43105:SF14">
    <property type="entry name" value="FORMATE DEHYDROGENASE H"/>
    <property type="match status" value="1"/>
</dbReference>
<evidence type="ECO:0000313" key="5">
    <source>
        <dbReference type="Proteomes" id="UP000005233"/>
    </source>
</evidence>
<dbReference type="Pfam" id="PF00384">
    <property type="entry name" value="Molybdopterin"/>
    <property type="match status" value="1"/>
</dbReference>
<dbReference type="GO" id="GO:0018493">
    <property type="term" value="F:formylmethanofuran dehydrogenase activity"/>
    <property type="evidence" value="ECO:0007669"/>
    <property type="project" value="UniProtKB-UniRule"/>
</dbReference>
<keyword evidence="2" id="KW-0484">Methanogenesis</keyword>
<evidence type="ECO:0000256" key="1">
    <source>
        <dbReference type="ARBA" id="ARBA00023002"/>
    </source>
</evidence>
<evidence type="ECO:0000256" key="2">
    <source>
        <dbReference type="PIRNR" id="PIRNR005646"/>
    </source>
</evidence>
<dbReference type="RefSeq" id="WP_014407026.1">
    <property type="nucleotide sequence ID" value="NC_017034.1"/>
</dbReference>
<dbReference type="AlphaFoldDB" id="H8I7I5"/>
<dbReference type="OrthoDB" id="23466at2157"/>
<dbReference type="HOGENOM" id="CLU_034348_0_0_2"/>
<dbReference type="GO" id="GO:0019386">
    <property type="term" value="P:methanogenesis, from carbon dioxide"/>
    <property type="evidence" value="ECO:0007669"/>
    <property type="project" value="UniProtKB-UniRule"/>
</dbReference>
<gene>
    <name evidence="4" type="primary">fwdB</name>
    <name evidence="4" type="ordered locus">Mtc_2470</name>
</gene>
<comment type="similarity">
    <text evidence="2">Belongs to the FwdB family.</text>
</comment>
<dbReference type="Gene3D" id="3.40.50.740">
    <property type="match status" value="2"/>
</dbReference>
<feature type="domain" description="Molybdopterin oxidoreductase" evidence="3">
    <location>
        <begin position="65"/>
        <end position="442"/>
    </location>
</feature>
<dbReference type="PANTHER" id="PTHR43105">
    <property type="entry name" value="RESPIRATORY NITRATE REDUCTASE"/>
    <property type="match status" value="1"/>
</dbReference>
<proteinExistence type="inferred from homology"/>
<organism evidence="4 5">
    <name type="scientific">Methanocella conradii (strain DSM 24694 / JCM 17849 / CGMCC 1.5162 / HZ254)</name>
    <dbReference type="NCBI Taxonomy" id="1041930"/>
    <lineage>
        <taxon>Archaea</taxon>
        <taxon>Methanobacteriati</taxon>
        <taxon>Methanobacteriota</taxon>
        <taxon>Stenosarchaea group</taxon>
        <taxon>Methanomicrobia</taxon>
        <taxon>Methanocellales</taxon>
        <taxon>Methanocellaceae</taxon>
        <taxon>Methanocella</taxon>
    </lineage>
</organism>
<dbReference type="NCBIfam" id="TIGR03129">
    <property type="entry name" value="one_C_dehyd_B"/>
    <property type="match status" value="1"/>
</dbReference>
<comment type="function">
    <text evidence="2">Catalyzes the reversible oxidation of CO(2) and methanofuran (MFR) to N-formylmethanofuran (CHO-MFR). This enzyme is oxygen-labile.</text>
</comment>
<evidence type="ECO:0000259" key="3">
    <source>
        <dbReference type="Pfam" id="PF00384"/>
    </source>
</evidence>
<dbReference type="eggNOG" id="arCOG01499">
    <property type="taxonomic scope" value="Archaea"/>
</dbReference>
<keyword evidence="2" id="KW-0712">Selenocysteine</keyword>
<dbReference type="Proteomes" id="UP000005233">
    <property type="component" value="Chromosome"/>
</dbReference>
<sequence length="457" mass="50606">MIEIQKTETATKPEGLRVVTDVVCPFCGTLCDDIKVVLDGNRIVDTMNACIIGNEKFKSAQAGHRIMQPLEREDGTTEFTPVSYDYAIEKAAQILASAKRPLYYGWSSTSCEAQEIGNELAEVTGGVTDNTASVCHGPSILAIQTVGAPMCTLGEVKNRADLIIYWGCNPIHAHPRHMSRYTIYPRGFFTERGFDDRTLVVVDPRPTDTAKQADIYIQVEQGKDYELLDALRTVTRGEDIPDVVAGVKKEQIKELAEVAKSKKFGLLFFGMGVTQTTGKHRNIDMAISWTQDMNKYTKFNLIPMRGHYNVTGSGQVMSWQSGFPFAMDFSRGYPRYNPGETAANDILLRHECDAALIIASDPGAHFPVEAMKYYAQIPTIAIDPHYTPTTGISKLVIPSSIIGVEEEGTAYRMDNVPIRCRKVVDAPKGILSDEEILRRILNRVKELKGIPAGQGHH</sequence>
<name>H8I7I5_METCZ</name>
<dbReference type="GO" id="GO:0022904">
    <property type="term" value="P:respiratory electron transport chain"/>
    <property type="evidence" value="ECO:0007669"/>
    <property type="project" value="TreeGrafter"/>
</dbReference>
<keyword evidence="5" id="KW-1185">Reference proteome</keyword>
<dbReference type="CDD" id="cd02761">
    <property type="entry name" value="MopB_FmdB-FwdB"/>
    <property type="match status" value="1"/>
</dbReference>
<comment type="catalytic activity">
    <reaction evidence="2">
        <text>N-formylmethanofuran + 2 oxidized [2Fe-2S]-[ferredoxin] + H2O = methanofuran + 2 reduced [2Fe-2S]-[ferredoxin] + CO2 + H(+)</text>
        <dbReference type="Rhea" id="RHEA:19841"/>
        <dbReference type="Rhea" id="RHEA-COMP:10000"/>
        <dbReference type="Rhea" id="RHEA-COMP:10001"/>
        <dbReference type="ChEBI" id="CHEBI:15377"/>
        <dbReference type="ChEBI" id="CHEBI:15378"/>
        <dbReference type="ChEBI" id="CHEBI:16526"/>
        <dbReference type="ChEBI" id="CHEBI:33737"/>
        <dbReference type="ChEBI" id="CHEBI:33738"/>
        <dbReference type="ChEBI" id="CHEBI:57727"/>
        <dbReference type="ChEBI" id="CHEBI:58151"/>
    </reaction>
</comment>
<dbReference type="EC" id="1.2.7.12" evidence="2"/>
<evidence type="ECO:0000313" key="4">
    <source>
        <dbReference type="EMBL" id="AFD01195.1"/>
    </source>
</evidence>
<dbReference type="GeneID" id="11972648"/>
<dbReference type="InterPro" id="IPR016457">
    <property type="entry name" value="Formylmethanofuran_DH_bsu"/>
</dbReference>
<dbReference type="InterPro" id="IPR050123">
    <property type="entry name" value="Prok_molybdopt-oxidoreductase"/>
</dbReference>
<dbReference type="Gene3D" id="3.40.228.10">
    <property type="entry name" value="Dimethylsulfoxide Reductase, domain 2"/>
    <property type="match status" value="2"/>
</dbReference>
<dbReference type="GO" id="GO:0016020">
    <property type="term" value="C:membrane"/>
    <property type="evidence" value="ECO:0007669"/>
    <property type="project" value="TreeGrafter"/>
</dbReference>
<dbReference type="STRING" id="1041930.Mtc_2470"/>
<protein>
    <recommendedName>
        <fullName evidence="2">formylmethanofuran dehydrogenase subunit B</fullName>
        <ecNumber evidence="2">1.2.7.12</ecNumber>
    </recommendedName>
</protein>
<dbReference type="SUPFAM" id="SSF53706">
    <property type="entry name" value="Formate dehydrogenase/DMSO reductase, domains 1-3"/>
    <property type="match status" value="1"/>
</dbReference>
<dbReference type="EMBL" id="CP003243">
    <property type="protein sequence ID" value="AFD01195.1"/>
    <property type="molecule type" value="Genomic_DNA"/>
</dbReference>
<dbReference type="PIRSF" id="PIRSF005646">
    <property type="entry name" value="FwdB"/>
    <property type="match status" value="1"/>
</dbReference>
<comment type="pathway">
    <text evidence="2">One-carbon metabolism; methanogenesis from CO(2); 5,10-methenyl-5,6,7,8-tetrahydromethanopterin from CO(2): step 1/3.</text>
</comment>
<dbReference type="GO" id="GO:0003954">
    <property type="term" value="F:NADH dehydrogenase activity"/>
    <property type="evidence" value="ECO:0007669"/>
    <property type="project" value="TreeGrafter"/>
</dbReference>
<keyword evidence="1 2" id="KW-0560">Oxidoreductase</keyword>